<dbReference type="GO" id="GO:0006352">
    <property type="term" value="P:DNA-templated transcription initiation"/>
    <property type="evidence" value="ECO:0007669"/>
    <property type="project" value="InterPro"/>
</dbReference>
<comment type="caution">
    <text evidence="7">The sequence shown here is derived from an EMBL/GenBank/DDBJ whole genome shotgun (WGS) entry which is preliminary data.</text>
</comment>
<dbReference type="Pfam" id="PF04542">
    <property type="entry name" value="Sigma70_r2"/>
    <property type="match status" value="1"/>
</dbReference>
<evidence type="ECO:0000313" key="8">
    <source>
        <dbReference type="Proteomes" id="UP000292884"/>
    </source>
</evidence>
<comment type="similarity">
    <text evidence="1">Belongs to the sigma-70 factor family. ECF subfamily.</text>
</comment>
<evidence type="ECO:0000313" key="7">
    <source>
        <dbReference type="EMBL" id="TCC87392.1"/>
    </source>
</evidence>
<dbReference type="InterPro" id="IPR007627">
    <property type="entry name" value="RNA_pol_sigma70_r2"/>
</dbReference>
<dbReference type="PANTHER" id="PTHR43133:SF46">
    <property type="entry name" value="RNA POLYMERASE SIGMA-70 FACTOR ECF SUBFAMILY"/>
    <property type="match status" value="1"/>
</dbReference>
<evidence type="ECO:0000259" key="6">
    <source>
        <dbReference type="Pfam" id="PF08281"/>
    </source>
</evidence>
<feature type="domain" description="RNA polymerase sigma factor 70 region 4 type 2" evidence="6">
    <location>
        <begin position="125"/>
        <end position="175"/>
    </location>
</feature>
<proteinExistence type="inferred from homology"/>
<keyword evidence="3" id="KW-0731">Sigma factor</keyword>
<dbReference type="GO" id="GO:0016987">
    <property type="term" value="F:sigma factor activity"/>
    <property type="evidence" value="ECO:0007669"/>
    <property type="project" value="UniProtKB-KW"/>
</dbReference>
<dbReference type="Gene3D" id="1.10.10.10">
    <property type="entry name" value="Winged helix-like DNA-binding domain superfamily/Winged helix DNA-binding domain"/>
    <property type="match status" value="1"/>
</dbReference>
<keyword evidence="8" id="KW-1185">Reference proteome</keyword>
<evidence type="ECO:0000256" key="2">
    <source>
        <dbReference type="ARBA" id="ARBA00023015"/>
    </source>
</evidence>
<keyword evidence="4" id="KW-0804">Transcription</keyword>
<dbReference type="AlphaFoldDB" id="A0A4R0MMJ5"/>
<dbReference type="SUPFAM" id="SSF88659">
    <property type="entry name" value="Sigma3 and sigma4 domains of RNA polymerase sigma factors"/>
    <property type="match status" value="1"/>
</dbReference>
<dbReference type="InterPro" id="IPR036388">
    <property type="entry name" value="WH-like_DNA-bd_sf"/>
</dbReference>
<dbReference type="SUPFAM" id="SSF88946">
    <property type="entry name" value="Sigma2 domain of RNA polymerase sigma factors"/>
    <property type="match status" value="1"/>
</dbReference>
<gene>
    <name evidence="7" type="ORF">EZ428_21400</name>
</gene>
<sequence>MQREHLHGAEDSELLLELTNRNRHAFDILYNRYWKMVFDAAYKRVESVDDAKDIAQEVFVQLWQRGSKTPIKQLNSYLFIAARNGVFRHFELESRFVSDPDKSHTLQEPTSADQHIMYKDFVRSFANLVDTLPPQQRQIFKMRFEQDMTSQEIALALDISPKTVRNLLGKSLSRLKSSYFVIFLLLSYVPVTK</sequence>
<dbReference type="Pfam" id="PF08281">
    <property type="entry name" value="Sigma70_r4_2"/>
    <property type="match status" value="1"/>
</dbReference>
<dbReference type="Gene3D" id="1.10.1740.10">
    <property type="match status" value="1"/>
</dbReference>
<dbReference type="PANTHER" id="PTHR43133">
    <property type="entry name" value="RNA POLYMERASE ECF-TYPE SIGMA FACTO"/>
    <property type="match status" value="1"/>
</dbReference>
<protein>
    <submittedName>
        <fullName evidence="7">Sigma-70 family RNA polymerase sigma factor</fullName>
    </submittedName>
</protein>
<feature type="domain" description="RNA polymerase sigma-70 region 2" evidence="5">
    <location>
        <begin position="29"/>
        <end position="91"/>
    </location>
</feature>
<dbReference type="CDD" id="cd06171">
    <property type="entry name" value="Sigma70_r4"/>
    <property type="match status" value="1"/>
</dbReference>
<dbReference type="GO" id="GO:0003677">
    <property type="term" value="F:DNA binding"/>
    <property type="evidence" value="ECO:0007669"/>
    <property type="project" value="InterPro"/>
</dbReference>
<dbReference type="InterPro" id="IPR014284">
    <property type="entry name" value="RNA_pol_sigma-70_dom"/>
</dbReference>
<accession>A0A4R0MMJ5</accession>
<name>A0A4R0MMJ5_9SPHI</name>
<evidence type="ECO:0000259" key="5">
    <source>
        <dbReference type="Pfam" id="PF04542"/>
    </source>
</evidence>
<dbReference type="InterPro" id="IPR039425">
    <property type="entry name" value="RNA_pol_sigma-70-like"/>
</dbReference>
<reference evidence="7 8" key="1">
    <citation type="submission" date="2019-02" db="EMBL/GenBank/DDBJ databases">
        <title>Pedobacter sp. RP-1-13 sp. nov., isolated from Arctic soil.</title>
        <authorList>
            <person name="Dahal R.H."/>
        </authorList>
    </citation>
    <scope>NUCLEOTIDE SEQUENCE [LARGE SCALE GENOMIC DNA]</scope>
    <source>
        <strain evidence="7 8">RP-1-13</strain>
    </source>
</reference>
<evidence type="ECO:0000256" key="3">
    <source>
        <dbReference type="ARBA" id="ARBA00023082"/>
    </source>
</evidence>
<evidence type="ECO:0000256" key="1">
    <source>
        <dbReference type="ARBA" id="ARBA00010641"/>
    </source>
</evidence>
<dbReference type="OrthoDB" id="679904at2"/>
<organism evidence="7 8">
    <name type="scientific">Pedobacter frigiditerrae</name>
    <dbReference type="NCBI Taxonomy" id="2530452"/>
    <lineage>
        <taxon>Bacteria</taxon>
        <taxon>Pseudomonadati</taxon>
        <taxon>Bacteroidota</taxon>
        <taxon>Sphingobacteriia</taxon>
        <taxon>Sphingobacteriales</taxon>
        <taxon>Sphingobacteriaceae</taxon>
        <taxon>Pedobacter</taxon>
    </lineage>
</organism>
<dbReference type="InterPro" id="IPR013325">
    <property type="entry name" value="RNA_pol_sigma_r2"/>
</dbReference>
<dbReference type="EMBL" id="SJSK01000007">
    <property type="protein sequence ID" value="TCC87392.1"/>
    <property type="molecule type" value="Genomic_DNA"/>
</dbReference>
<dbReference type="Proteomes" id="UP000292884">
    <property type="component" value="Unassembled WGS sequence"/>
</dbReference>
<dbReference type="InterPro" id="IPR013249">
    <property type="entry name" value="RNA_pol_sigma70_r4_t2"/>
</dbReference>
<dbReference type="InterPro" id="IPR013324">
    <property type="entry name" value="RNA_pol_sigma_r3/r4-like"/>
</dbReference>
<keyword evidence="2" id="KW-0805">Transcription regulation</keyword>
<evidence type="ECO:0000256" key="4">
    <source>
        <dbReference type="ARBA" id="ARBA00023163"/>
    </source>
</evidence>
<dbReference type="NCBIfam" id="TIGR02937">
    <property type="entry name" value="sigma70-ECF"/>
    <property type="match status" value="1"/>
</dbReference>